<evidence type="ECO:0000259" key="1">
    <source>
        <dbReference type="Pfam" id="PF05050"/>
    </source>
</evidence>
<dbReference type="EMBL" id="BSFK01000013">
    <property type="protein sequence ID" value="GLK77270.1"/>
    <property type="molecule type" value="Genomic_DNA"/>
</dbReference>
<evidence type="ECO:0000313" key="3">
    <source>
        <dbReference type="Proteomes" id="UP001143364"/>
    </source>
</evidence>
<comment type="caution">
    <text evidence="2">The sequence shown here is derived from an EMBL/GenBank/DDBJ whole genome shotgun (WGS) entry which is preliminary data.</text>
</comment>
<evidence type="ECO:0000313" key="2">
    <source>
        <dbReference type="EMBL" id="GLK77270.1"/>
    </source>
</evidence>
<dbReference type="RefSeq" id="WP_271205122.1">
    <property type="nucleotide sequence ID" value="NZ_BSFK01000013.1"/>
</dbReference>
<dbReference type="Pfam" id="PF05050">
    <property type="entry name" value="Methyltransf_21"/>
    <property type="match status" value="1"/>
</dbReference>
<reference evidence="2" key="2">
    <citation type="submission" date="2023-01" db="EMBL/GenBank/DDBJ databases">
        <authorList>
            <person name="Sun Q."/>
            <person name="Evtushenko L."/>
        </authorList>
    </citation>
    <scope>NUCLEOTIDE SEQUENCE</scope>
    <source>
        <strain evidence="2">VKM B-2555</strain>
    </source>
</reference>
<keyword evidence="3" id="KW-1185">Reference proteome</keyword>
<dbReference type="PANTHER" id="PTHR36973:SF4">
    <property type="entry name" value="NODULATION PROTEIN"/>
    <property type="match status" value="1"/>
</dbReference>
<feature type="domain" description="Methyltransferase FkbM" evidence="1">
    <location>
        <begin position="70"/>
        <end position="242"/>
    </location>
</feature>
<dbReference type="PANTHER" id="PTHR36973">
    <property type="entry name" value="SLL1456 PROTEIN-RELATED"/>
    <property type="match status" value="1"/>
</dbReference>
<dbReference type="Gene3D" id="3.40.50.150">
    <property type="entry name" value="Vaccinia Virus protein VP39"/>
    <property type="match status" value="1"/>
</dbReference>
<sequence length="291" mass="31483">MNWFARLRERFGARILATGRLNDTVTLHVLSSDNRGLRLKARIAEGRVTDPTARLWRRAQATLTPALSLDVGANYGEISLPAPYAPDQRLILIEANPDLVRALEASVATHASGDRITIVSCFAGEEPGDVDFHVDLKWSGTSSAFFRSPDAGYKGAGRQRHRTLRLPVRTIDDVVGAAGAAGAERVLMKLDVEGAELAALRGAEATIVGAELSLLIVECNARVIARTGGTLEDWLAELGRYGEIFRIRRRNLTPLDADGAAELGSGKHDLAVIRDASPDGARLGRMRALRF</sequence>
<dbReference type="SUPFAM" id="SSF53335">
    <property type="entry name" value="S-adenosyl-L-methionine-dependent methyltransferases"/>
    <property type="match status" value="1"/>
</dbReference>
<dbReference type="GO" id="GO:0008171">
    <property type="term" value="F:O-methyltransferase activity"/>
    <property type="evidence" value="ECO:0007669"/>
    <property type="project" value="TreeGrafter"/>
</dbReference>
<dbReference type="Proteomes" id="UP001143364">
    <property type="component" value="Unassembled WGS sequence"/>
</dbReference>
<dbReference type="InterPro" id="IPR029063">
    <property type="entry name" value="SAM-dependent_MTases_sf"/>
</dbReference>
<dbReference type="InterPro" id="IPR006342">
    <property type="entry name" value="FkbM_mtfrase"/>
</dbReference>
<reference evidence="2" key="1">
    <citation type="journal article" date="2014" name="Int. J. Syst. Evol. Microbiol.">
        <title>Complete genome sequence of Corynebacterium casei LMG S-19264T (=DSM 44701T), isolated from a smear-ripened cheese.</title>
        <authorList>
            <consortium name="US DOE Joint Genome Institute (JGI-PGF)"/>
            <person name="Walter F."/>
            <person name="Albersmeier A."/>
            <person name="Kalinowski J."/>
            <person name="Ruckert C."/>
        </authorList>
    </citation>
    <scope>NUCLEOTIDE SEQUENCE</scope>
    <source>
        <strain evidence="2">VKM B-2555</strain>
    </source>
</reference>
<dbReference type="AlphaFoldDB" id="A0A9W6JJZ7"/>
<name>A0A9W6JJZ7_9HYPH</name>
<organism evidence="2 3">
    <name type="scientific">Methylopila jiangsuensis</name>
    <dbReference type="NCBI Taxonomy" id="586230"/>
    <lineage>
        <taxon>Bacteria</taxon>
        <taxon>Pseudomonadati</taxon>
        <taxon>Pseudomonadota</taxon>
        <taxon>Alphaproteobacteria</taxon>
        <taxon>Hyphomicrobiales</taxon>
        <taxon>Methylopilaceae</taxon>
        <taxon>Methylopila</taxon>
    </lineage>
</organism>
<dbReference type="NCBIfam" id="TIGR01444">
    <property type="entry name" value="fkbM_fam"/>
    <property type="match status" value="1"/>
</dbReference>
<dbReference type="InterPro" id="IPR053188">
    <property type="entry name" value="FkbM_Methyltransferase"/>
</dbReference>
<protein>
    <recommendedName>
        <fullName evidence="1">Methyltransferase FkbM domain-containing protein</fullName>
    </recommendedName>
</protein>
<proteinExistence type="predicted"/>
<accession>A0A9W6JJZ7</accession>
<gene>
    <name evidence="2" type="ORF">GCM10008171_25240</name>
</gene>